<accession>A0ABD3PZ86</accession>
<comment type="caution">
    <text evidence="1">The sequence shown here is derived from an EMBL/GenBank/DDBJ whole genome shotgun (WGS) entry which is preliminary data.</text>
</comment>
<name>A0ABD3PZ86_9STRA</name>
<dbReference type="Proteomes" id="UP001530315">
    <property type="component" value="Unassembled WGS sequence"/>
</dbReference>
<evidence type="ECO:0000313" key="2">
    <source>
        <dbReference type="Proteomes" id="UP001530315"/>
    </source>
</evidence>
<sequence>MTPRAQSLMKEIEDIENSCIDVGVKETESFEALKHSEIKAMAAIKQYLLEQQEFIKGAPEDAKRDFYQAVSYAAILNAEVASRQAELELKKIRLESLKVQKELDRLSGGHKSFDSSVDGSEISHGFNFLPMFKVRKNRKHLATAE</sequence>
<gene>
    <name evidence="1" type="ORF">ACHAW5_006821</name>
</gene>
<evidence type="ECO:0000313" key="1">
    <source>
        <dbReference type="EMBL" id="KAL3792914.1"/>
    </source>
</evidence>
<dbReference type="EMBL" id="JALLAZ020000535">
    <property type="protein sequence ID" value="KAL3792914.1"/>
    <property type="molecule type" value="Genomic_DNA"/>
</dbReference>
<keyword evidence="2" id="KW-1185">Reference proteome</keyword>
<dbReference type="AlphaFoldDB" id="A0ABD3PZ86"/>
<organism evidence="1 2">
    <name type="scientific">Stephanodiscus triporus</name>
    <dbReference type="NCBI Taxonomy" id="2934178"/>
    <lineage>
        <taxon>Eukaryota</taxon>
        <taxon>Sar</taxon>
        <taxon>Stramenopiles</taxon>
        <taxon>Ochrophyta</taxon>
        <taxon>Bacillariophyta</taxon>
        <taxon>Coscinodiscophyceae</taxon>
        <taxon>Thalassiosirophycidae</taxon>
        <taxon>Stephanodiscales</taxon>
        <taxon>Stephanodiscaceae</taxon>
        <taxon>Stephanodiscus</taxon>
    </lineage>
</organism>
<protein>
    <submittedName>
        <fullName evidence="1">Uncharacterized protein</fullName>
    </submittedName>
</protein>
<reference evidence="1 2" key="1">
    <citation type="submission" date="2024-10" db="EMBL/GenBank/DDBJ databases">
        <title>Updated reference genomes for cyclostephanoid diatoms.</title>
        <authorList>
            <person name="Roberts W.R."/>
            <person name="Alverson A.J."/>
        </authorList>
    </citation>
    <scope>NUCLEOTIDE SEQUENCE [LARGE SCALE GENOMIC DNA]</scope>
    <source>
        <strain evidence="1 2">AJA276-08</strain>
    </source>
</reference>
<proteinExistence type="predicted"/>